<dbReference type="EMBL" id="QUAJ01000007">
    <property type="protein sequence ID" value="REI41901.1"/>
    <property type="molecule type" value="Genomic_DNA"/>
</dbReference>
<keyword evidence="3" id="KW-1185">Reference proteome</keyword>
<keyword evidence="1" id="KW-0472">Membrane</keyword>
<dbReference type="Proteomes" id="UP000263486">
    <property type="component" value="Unassembled WGS sequence"/>
</dbReference>
<name>A0ABX9KIV8_9FUSO</name>
<dbReference type="InterPro" id="IPR007039">
    <property type="entry name" value="TrbC/VirB2"/>
</dbReference>
<keyword evidence="1" id="KW-1133">Transmembrane helix</keyword>
<feature type="transmembrane region" description="Helical" evidence="1">
    <location>
        <begin position="87"/>
        <end position="107"/>
    </location>
</feature>
<sequence>MKNKEIKAIKFISENIGFLTILTLFIVLNQASLASGAGLPFEGQLDKIMESITGPVAKSLAIIAVASCGLAMAFGEMGGAMKKLVNIVFGISIVFAATSWVPTFFGFSGGVGF</sequence>
<accession>A0ABX9KIV8</accession>
<comment type="caution">
    <text evidence="2">The sequence shown here is derived from an EMBL/GenBank/DDBJ whole genome shotgun (WGS) entry which is preliminary data.</text>
</comment>
<proteinExistence type="predicted"/>
<evidence type="ECO:0000256" key="1">
    <source>
        <dbReference type="SAM" id="Phobius"/>
    </source>
</evidence>
<evidence type="ECO:0000313" key="3">
    <source>
        <dbReference type="Proteomes" id="UP000263486"/>
    </source>
</evidence>
<dbReference type="Pfam" id="PF04956">
    <property type="entry name" value="TrbC"/>
    <property type="match status" value="1"/>
</dbReference>
<gene>
    <name evidence="2" type="ORF">DYH56_05665</name>
</gene>
<feature type="transmembrane region" description="Helical" evidence="1">
    <location>
        <begin position="52"/>
        <end position="75"/>
    </location>
</feature>
<dbReference type="RefSeq" id="WP_114641897.1">
    <property type="nucleotide sequence ID" value="NZ_JAACIO010000006.1"/>
</dbReference>
<keyword evidence="1" id="KW-0812">Transmembrane</keyword>
<evidence type="ECO:0000313" key="2">
    <source>
        <dbReference type="EMBL" id="REI41901.1"/>
    </source>
</evidence>
<organism evidence="2 3">
    <name type="scientific">Psychrilyobacter piezotolerans</name>
    <dbReference type="NCBI Taxonomy" id="2293438"/>
    <lineage>
        <taxon>Bacteria</taxon>
        <taxon>Fusobacteriati</taxon>
        <taxon>Fusobacteriota</taxon>
        <taxon>Fusobacteriia</taxon>
        <taxon>Fusobacteriales</taxon>
        <taxon>Fusobacteriaceae</taxon>
        <taxon>Psychrilyobacter</taxon>
    </lineage>
</organism>
<protein>
    <submittedName>
        <fullName evidence="2">Conjugal transfer protein TrbC</fullName>
    </submittedName>
</protein>
<reference evidence="2 3" key="1">
    <citation type="submission" date="2018-08" db="EMBL/GenBank/DDBJ databases">
        <title>Draft genome sequence of Psychrilyobacter sp. strain SD5 isolated from Black Sea water.</title>
        <authorList>
            <person name="Yadav S."/>
            <person name="Villanueva L."/>
            <person name="Damste J.S.S."/>
        </authorList>
    </citation>
    <scope>NUCLEOTIDE SEQUENCE [LARGE SCALE GENOMIC DNA]</scope>
    <source>
        <strain evidence="2 3">SD5</strain>
    </source>
</reference>